<dbReference type="AlphaFoldDB" id="A0A6S7HV62"/>
<evidence type="ECO:0000313" key="4">
    <source>
        <dbReference type="Proteomes" id="UP001152795"/>
    </source>
</evidence>
<feature type="compositionally biased region" description="Basic residues" evidence="1">
    <location>
        <begin position="1"/>
        <end position="13"/>
    </location>
</feature>
<dbReference type="SUPFAM" id="SSF101690">
    <property type="entry name" value="PAZ domain"/>
    <property type="match status" value="1"/>
</dbReference>
<dbReference type="Proteomes" id="UP001152795">
    <property type="component" value="Unassembled WGS sequence"/>
</dbReference>
<gene>
    <name evidence="3" type="ORF">PACLA_8A065468</name>
</gene>
<dbReference type="Pfam" id="PF02170">
    <property type="entry name" value="PAZ"/>
    <property type="match status" value="1"/>
</dbReference>
<dbReference type="PANTHER" id="PTHR22891">
    <property type="entry name" value="EUKARYOTIC TRANSLATION INITIATION FACTOR 2C"/>
    <property type="match status" value="1"/>
</dbReference>
<feature type="domain" description="PAZ" evidence="2">
    <location>
        <begin position="274"/>
        <end position="344"/>
    </location>
</feature>
<dbReference type="Gene3D" id="2.170.260.10">
    <property type="entry name" value="paz domain"/>
    <property type="match status" value="1"/>
</dbReference>
<dbReference type="OrthoDB" id="445936at2759"/>
<organism evidence="3 4">
    <name type="scientific">Paramuricea clavata</name>
    <name type="common">Red gorgonian</name>
    <name type="synonym">Violescent sea-whip</name>
    <dbReference type="NCBI Taxonomy" id="317549"/>
    <lineage>
        <taxon>Eukaryota</taxon>
        <taxon>Metazoa</taxon>
        <taxon>Cnidaria</taxon>
        <taxon>Anthozoa</taxon>
        <taxon>Octocorallia</taxon>
        <taxon>Malacalcyonacea</taxon>
        <taxon>Plexauridae</taxon>
        <taxon>Paramuricea</taxon>
    </lineage>
</organism>
<dbReference type="SMART" id="SM00949">
    <property type="entry name" value="PAZ"/>
    <property type="match status" value="1"/>
</dbReference>
<dbReference type="CDD" id="cd02845">
    <property type="entry name" value="PAZ_piwi_like"/>
    <property type="match status" value="1"/>
</dbReference>
<reference evidence="3" key="1">
    <citation type="submission" date="2020-04" db="EMBL/GenBank/DDBJ databases">
        <authorList>
            <person name="Alioto T."/>
            <person name="Alioto T."/>
            <person name="Gomez Garrido J."/>
        </authorList>
    </citation>
    <scope>NUCLEOTIDE SEQUENCE</scope>
    <source>
        <strain evidence="3">A484AB</strain>
    </source>
</reference>
<feature type="region of interest" description="Disordered" evidence="1">
    <location>
        <begin position="1"/>
        <end position="86"/>
    </location>
</feature>
<keyword evidence="4" id="KW-1185">Reference proteome</keyword>
<dbReference type="GO" id="GO:0003723">
    <property type="term" value="F:RNA binding"/>
    <property type="evidence" value="ECO:0007669"/>
    <property type="project" value="InterPro"/>
</dbReference>
<protein>
    <submittedName>
        <fullName evidence="3">Piwi 1</fullName>
    </submittedName>
</protein>
<evidence type="ECO:0000256" key="1">
    <source>
        <dbReference type="SAM" id="MobiDB-lite"/>
    </source>
</evidence>
<feature type="non-terminal residue" evidence="3">
    <location>
        <position position="1"/>
    </location>
</feature>
<dbReference type="InterPro" id="IPR003100">
    <property type="entry name" value="PAZ_dom"/>
</dbReference>
<evidence type="ECO:0000259" key="2">
    <source>
        <dbReference type="PROSITE" id="PS50821"/>
    </source>
</evidence>
<accession>A0A6S7HV62</accession>
<feature type="compositionally biased region" description="Low complexity" evidence="1">
    <location>
        <begin position="39"/>
        <end position="53"/>
    </location>
</feature>
<sequence>MTGRARGRSRGRGRTGQPPPDTRRPGEDAGASRGRSRGAAPPAQAAAPTQQAQAPPPAAAPPTQAMAQLSVSEGGRPERRPRYNQYQEIESRPQWCTDKRGTSGKQISLVSNYFKLNMKPDGMIYQYNVSYSPEVDNKKVRVAMINGQGELLGKPRAFDGMVLFMPRKLAETVTKVVTHRKSDDSAVEITITLTNEIPSNSPSCLQLYNIIFRRILSMLDMKQIQRHYFKPDSPIPIPKHHLELWPGFITSILQYEQSIMLCCEVSHKVLRKETVLEFLYDLKEKLDKRRFYDEATKKVVGEIVLTRYNNKTYRVDDINWDSHPGDTFELYDGSTITFADYYKK</sequence>
<evidence type="ECO:0000313" key="3">
    <source>
        <dbReference type="EMBL" id="CAB4009474.1"/>
    </source>
</evidence>
<dbReference type="PROSITE" id="PS50821">
    <property type="entry name" value="PAZ"/>
    <property type="match status" value="1"/>
</dbReference>
<dbReference type="Pfam" id="PF23278">
    <property type="entry name" value="Piwi_N"/>
    <property type="match status" value="1"/>
</dbReference>
<name>A0A6S7HV62_PARCT</name>
<comment type="caution">
    <text evidence="3">The sequence shown here is derived from an EMBL/GenBank/DDBJ whole genome shotgun (WGS) entry which is preliminary data.</text>
</comment>
<dbReference type="EMBL" id="CACRXK020006465">
    <property type="protein sequence ID" value="CAB4009474.1"/>
    <property type="molecule type" value="Genomic_DNA"/>
</dbReference>
<proteinExistence type="predicted"/>
<dbReference type="InterPro" id="IPR036085">
    <property type="entry name" value="PAZ_dom_sf"/>
</dbReference>